<keyword evidence="2 4" id="KW-0808">Transferase</keyword>
<dbReference type="PANTHER" id="PTHR43861">
    <property type="entry name" value="TRANS-ACONITATE 2-METHYLTRANSFERASE-RELATED"/>
    <property type="match status" value="1"/>
</dbReference>
<protein>
    <submittedName>
        <fullName evidence="4">SAM-dependent methyltransferase</fullName>
    </submittedName>
</protein>
<evidence type="ECO:0000313" key="5">
    <source>
        <dbReference type="Proteomes" id="UP000028488"/>
    </source>
</evidence>
<keyword evidence="1 4" id="KW-0489">Methyltransferase</keyword>
<accession>A0A076EG95</accession>
<evidence type="ECO:0000256" key="2">
    <source>
        <dbReference type="ARBA" id="ARBA00022679"/>
    </source>
</evidence>
<name>A0A076EG95_RHOOP</name>
<sequence>MVDWDGEGYADVGALQRAVAEQSIAELALAGNERLLDVGCGDGFVTLRITERLPGGSVVGVDASPRMIAKAQSRVVPDGTRAEFRIADARDLPFDGEFDVAVSFNALHWIPDLQVALAAIARSVVSGGRVIIQIVCAGPRTSVEDILMAVSARPRWAEFFTDFTAPFVHIEPQKFRDVAKAAGLDTTVLVVRDVEWDFGSREEFARWCTVGSTDWTTHLDDAAVPEFMDDVVREYEQISGRPGLFLFTQMRAELARTS</sequence>
<dbReference type="RefSeq" id="WP_128639312.1">
    <property type="nucleotide sequence ID" value="NZ_CP008947.1"/>
</dbReference>
<dbReference type="SUPFAM" id="SSF53335">
    <property type="entry name" value="S-adenosyl-L-methionine-dependent methyltransferases"/>
    <property type="match status" value="1"/>
</dbReference>
<feature type="domain" description="Methyltransferase" evidence="3">
    <location>
        <begin position="36"/>
        <end position="128"/>
    </location>
</feature>
<dbReference type="PANTHER" id="PTHR43861:SF1">
    <property type="entry name" value="TRANS-ACONITATE 2-METHYLTRANSFERASE"/>
    <property type="match status" value="1"/>
</dbReference>
<dbReference type="eggNOG" id="COG4106">
    <property type="taxonomic scope" value="Bacteria"/>
</dbReference>
<dbReference type="GO" id="GO:0008168">
    <property type="term" value="F:methyltransferase activity"/>
    <property type="evidence" value="ECO:0007669"/>
    <property type="project" value="UniProtKB-KW"/>
</dbReference>
<proteinExistence type="predicted"/>
<dbReference type="InterPro" id="IPR029063">
    <property type="entry name" value="SAM-dependent_MTases_sf"/>
</dbReference>
<dbReference type="Gene3D" id="3.40.50.150">
    <property type="entry name" value="Vaccinia Virus protein VP39"/>
    <property type="match status" value="1"/>
</dbReference>
<dbReference type="Pfam" id="PF13649">
    <property type="entry name" value="Methyltransf_25"/>
    <property type="match status" value="1"/>
</dbReference>
<organism evidence="4 5">
    <name type="scientific">Rhodococcus opacus</name>
    <name type="common">Nocardia opaca</name>
    <dbReference type="NCBI Taxonomy" id="37919"/>
    <lineage>
        <taxon>Bacteria</taxon>
        <taxon>Bacillati</taxon>
        <taxon>Actinomycetota</taxon>
        <taxon>Actinomycetes</taxon>
        <taxon>Mycobacteriales</taxon>
        <taxon>Nocardiaceae</taxon>
        <taxon>Rhodococcus</taxon>
    </lineage>
</organism>
<dbReference type="AlphaFoldDB" id="A0A076EG95"/>
<dbReference type="EMBL" id="CP008947">
    <property type="protein sequence ID" value="AII05270.1"/>
    <property type="molecule type" value="Genomic_DNA"/>
</dbReference>
<dbReference type="GO" id="GO:0032259">
    <property type="term" value="P:methylation"/>
    <property type="evidence" value="ECO:0007669"/>
    <property type="project" value="UniProtKB-KW"/>
</dbReference>
<evidence type="ECO:0000259" key="3">
    <source>
        <dbReference type="Pfam" id="PF13649"/>
    </source>
</evidence>
<reference evidence="4 5" key="1">
    <citation type="submission" date="2014-07" db="EMBL/GenBank/DDBJ databases">
        <title>Genome Sequence of Rhodococcus opacus Strain R7, a Biodegrader of Mono- and Polycyclic Aromatic Hydrocarbons.</title>
        <authorList>
            <person name="Di Gennaro P."/>
            <person name="Zampolli J."/>
            <person name="Presti I."/>
            <person name="Cappelletti M."/>
            <person name="D'Ursi P."/>
            <person name="Orro A."/>
            <person name="Mezzelani A."/>
            <person name="Milanesi L."/>
        </authorList>
    </citation>
    <scope>NUCLEOTIDE SEQUENCE [LARGE SCALE GENOMIC DNA]</scope>
    <source>
        <strain evidence="4 5">R7</strain>
    </source>
</reference>
<evidence type="ECO:0000256" key="1">
    <source>
        <dbReference type="ARBA" id="ARBA00022603"/>
    </source>
</evidence>
<dbReference type="InterPro" id="IPR041698">
    <property type="entry name" value="Methyltransf_25"/>
</dbReference>
<evidence type="ECO:0000313" key="4">
    <source>
        <dbReference type="EMBL" id="AII05270.1"/>
    </source>
</evidence>
<gene>
    <name evidence="4" type="ORF">EP51_11850</name>
</gene>
<dbReference type="CDD" id="cd02440">
    <property type="entry name" value="AdoMet_MTases"/>
    <property type="match status" value="1"/>
</dbReference>
<dbReference type="Proteomes" id="UP000028488">
    <property type="component" value="Chromosome"/>
</dbReference>